<keyword evidence="4" id="KW-0560">Oxidoreductase</keyword>
<sequence length="469" mass="52492">MKLLIMQLQGLALQDGIQVAYGLVGIVVVALLVANLSKRPNLDAIPTVGCSTWLGSWWASIKCLAKVADIIQEGYEKHKGSPFKVAGLYRWTVVVSGSQFVEEVRKASDDELSFMDAANDSLNLEYTLGHDVHHNPFHVAIIRCQLTRNLGNFYPDLRDEIVTAFEETLDLPGNGEPYFVVITVRHRLMYEGHRMEERSRIPNRPEGHMQGDSSSAGRNPDWIDLAMGFTLDVIKGGVMIGLFPKVLAPLVARFMTNVPGSARRGMKLLGPIIEERQKHLEEYGKDWVDKPNDFLSWLMDHPEASESSIKDLTLRILSVNFAAIHTSSNLFTQALYIMAANPQYMQPLREEVESIVEKGGWSKGALAKMRKIDSFLTECHRIEGIGCVSMTRKVMKDFTFSDGTVLPKGTLLTTASQATHLDNANYENAGRFDPFRFANMREEEGEAIKHSYASTNSEYLAFGHGKHAW</sequence>
<keyword evidence="9" id="KW-1185">Reference proteome</keyword>
<dbReference type="GO" id="GO:0016705">
    <property type="term" value="F:oxidoreductase activity, acting on paired donors, with incorporation or reduction of molecular oxygen"/>
    <property type="evidence" value="ECO:0007669"/>
    <property type="project" value="InterPro"/>
</dbReference>
<evidence type="ECO:0000256" key="4">
    <source>
        <dbReference type="ARBA" id="ARBA00023002"/>
    </source>
</evidence>
<comment type="cofactor">
    <cofactor evidence="1">
        <name>heme</name>
        <dbReference type="ChEBI" id="CHEBI:30413"/>
    </cofactor>
</comment>
<dbReference type="CDD" id="cd11041">
    <property type="entry name" value="CYP503A1-like"/>
    <property type="match status" value="1"/>
</dbReference>
<dbReference type="EMBL" id="KN825089">
    <property type="protein sequence ID" value="KIK94712.1"/>
    <property type="molecule type" value="Genomic_DNA"/>
</dbReference>
<feature type="region of interest" description="Disordered" evidence="7">
    <location>
        <begin position="198"/>
        <end position="217"/>
    </location>
</feature>
<dbReference type="InParanoid" id="A0A0D0DBZ1"/>
<dbReference type="GO" id="GO:0004497">
    <property type="term" value="F:monooxygenase activity"/>
    <property type="evidence" value="ECO:0007669"/>
    <property type="project" value="UniProtKB-KW"/>
</dbReference>
<name>A0A0D0DBZ1_9AGAM</name>
<dbReference type="GO" id="GO:0005506">
    <property type="term" value="F:iron ion binding"/>
    <property type="evidence" value="ECO:0007669"/>
    <property type="project" value="InterPro"/>
</dbReference>
<evidence type="ECO:0000256" key="1">
    <source>
        <dbReference type="ARBA" id="ARBA00001971"/>
    </source>
</evidence>
<keyword evidence="5" id="KW-0408">Iron</keyword>
<dbReference type="OrthoDB" id="1844152at2759"/>
<dbReference type="Proteomes" id="UP000054538">
    <property type="component" value="Unassembled WGS sequence"/>
</dbReference>
<dbReference type="PANTHER" id="PTHR46206:SF6">
    <property type="entry name" value="CYTOCHROME P450 MONOOXYGENASE AN1598-RELATED"/>
    <property type="match status" value="1"/>
</dbReference>
<dbReference type="InterPro" id="IPR036396">
    <property type="entry name" value="Cyt_P450_sf"/>
</dbReference>
<evidence type="ECO:0000256" key="2">
    <source>
        <dbReference type="ARBA" id="ARBA00010617"/>
    </source>
</evidence>
<accession>A0A0D0DBZ1</accession>
<evidence type="ECO:0000256" key="7">
    <source>
        <dbReference type="SAM" id="MobiDB-lite"/>
    </source>
</evidence>
<evidence type="ECO:0000313" key="8">
    <source>
        <dbReference type="EMBL" id="KIK94712.1"/>
    </source>
</evidence>
<protein>
    <recommendedName>
        <fullName evidence="10">Cytochrome P450</fullName>
    </recommendedName>
</protein>
<evidence type="ECO:0008006" key="10">
    <source>
        <dbReference type="Google" id="ProtNLM"/>
    </source>
</evidence>
<dbReference type="HOGENOM" id="CLU_022195_0_2_1"/>
<evidence type="ECO:0000256" key="5">
    <source>
        <dbReference type="ARBA" id="ARBA00023004"/>
    </source>
</evidence>
<dbReference type="STRING" id="930991.A0A0D0DBZ1"/>
<dbReference type="SUPFAM" id="SSF48264">
    <property type="entry name" value="Cytochrome P450"/>
    <property type="match status" value="1"/>
</dbReference>
<dbReference type="Gene3D" id="1.10.630.10">
    <property type="entry name" value="Cytochrome P450"/>
    <property type="match status" value="1"/>
</dbReference>
<reference evidence="8 9" key="1">
    <citation type="submission" date="2014-04" db="EMBL/GenBank/DDBJ databases">
        <authorList>
            <consortium name="DOE Joint Genome Institute"/>
            <person name="Kuo A."/>
            <person name="Kohler A."/>
            <person name="Jargeat P."/>
            <person name="Nagy L.G."/>
            <person name="Floudas D."/>
            <person name="Copeland A."/>
            <person name="Barry K.W."/>
            <person name="Cichocki N."/>
            <person name="Veneault-Fourrey C."/>
            <person name="LaButti K."/>
            <person name="Lindquist E.A."/>
            <person name="Lipzen A."/>
            <person name="Lundell T."/>
            <person name="Morin E."/>
            <person name="Murat C."/>
            <person name="Sun H."/>
            <person name="Tunlid A."/>
            <person name="Henrissat B."/>
            <person name="Grigoriev I.V."/>
            <person name="Hibbett D.S."/>
            <person name="Martin F."/>
            <person name="Nordberg H.P."/>
            <person name="Cantor M.N."/>
            <person name="Hua S.X."/>
        </authorList>
    </citation>
    <scope>NUCLEOTIDE SEQUENCE [LARGE SCALE GENOMIC DNA]</scope>
    <source>
        <strain evidence="8 9">Ve08.2h10</strain>
    </source>
</reference>
<gene>
    <name evidence="8" type="ORF">PAXRUDRAFT_11881</name>
</gene>
<comment type="similarity">
    <text evidence="2">Belongs to the cytochrome P450 family.</text>
</comment>
<dbReference type="AlphaFoldDB" id="A0A0D0DBZ1"/>
<dbReference type="InterPro" id="IPR001128">
    <property type="entry name" value="Cyt_P450"/>
</dbReference>
<organism evidence="8 9">
    <name type="scientific">Paxillus rubicundulus Ve08.2h10</name>
    <dbReference type="NCBI Taxonomy" id="930991"/>
    <lineage>
        <taxon>Eukaryota</taxon>
        <taxon>Fungi</taxon>
        <taxon>Dikarya</taxon>
        <taxon>Basidiomycota</taxon>
        <taxon>Agaricomycotina</taxon>
        <taxon>Agaricomycetes</taxon>
        <taxon>Agaricomycetidae</taxon>
        <taxon>Boletales</taxon>
        <taxon>Paxilineae</taxon>
        <taxon>Paxillaceae</taxon>
        <taxon>Paxillus</taxon>
    </lineage>
</organism>
<dbReference type="Pfam" id="PF00067">
    <property type="entry name" value="p450"/>
    <property type="match status" value="1"/>
</dbReference>
<reference evidence="9" key="2">
    <citation type="submission" date="2015-01" db="EMBL/GenBank/DDBJ databases">
        <title>Evolutionary Origins and Diversification of the Mycorrhizal Mutualists.</title>
        <authorList>
            <consortium name="DOE Joint Genome Institute"/>
            <consortium name="Mycorrhizal Genomics Consortium"/>
            <person name="Kohler A."/>
            <person name="Kuo A."/>
            <person name="Nagy L.G."/>
            <person name="Floudas D."/>
            <person name="Copeland A."/>
            <person name="Barry K.W."/>
            <person name="Cichocki N."/>
            <person name="Veneault-Fourrey C."/>
            <person name="LaButti K."/>
            <person name="Lindquist E.A."/>
            <person name="Lipzen A."/>
            <person name="Lundell T."/>
            <person name="Morin E."/>
            <person name="Murat C."/>
            <person name="Riley R."/>
            <person name="Ohm R."/>
            <person name="Sun H."/>
            <person name="Tunlid A."/>
            <person name="Henrissat B."/>
            <person name="Grigoriev I.V."/>
            <person name="Hibbett D.S."/>
            <person name="Martin F."/>
        </authorList>
    </citation>
    <scope>NUCLEOTIDE SEQUENCE [LARGE SCALE GENOMIC DNA]</scope>
    <source>
        <strain evidence="9">Ve08.2h10</strain>
    </source>
</reference>
<evidence type="ECO:0000313" key="9">
    <source>
        <dbReference type="Proteomes" id="UP000054538"/>
    </source>
</evidence>
<evidence type="ECO:0000256" key="6">
    <source>
        <dbReference type="ARBA" id="ARBA00023033"/>
    </source>
</evidence>
<dbReference type="PANTHER" id="PTHR46206">
    <property type="entry name" value="CYTOCHROME P450"/>
    <property type="match status" value="1"/>
</dbReference>
<proteinExistence type="inferred from homology"/>
<keyword evidence="3" id="KW-0479">Metal-binding</keyword>
<evidence type="ECO:0000256" key="3">
    <source>
        <dbReference type="ARBA" id="ARBA00022723"/>
    </source>
</evidence>
<keyword evidence="6" id="KW-0503">Monooxygenase</keyword>
<dbReference type="GO" id="GO:0020037">
    <property type="term" value="F:heme binding"/>
    <property type="evidence" value="ECO:0007669"/>
    <property type="project" value="InterPro"/>
</dbReference>
<feature type="compositionally biased region" description="Basic and acidic residues" evidence="7">
    <location>
        <begin position="198"/>
        <end position="209"/>
    </location>
</feature>